<feature type="coiled-coil region" evidence="2">
    <location>
        <begin position="164"/>
        <end position="268"/>
    </location>
</feature>
<dbReference type="Pfam" id="PF01551">
    <property type="entry name" value="Peptidase_M23"/>
    <property type="match status" value="1"/>
</dbReference>
<feature type="coiled-coil region" evidence="2">
    <location>
        <begin position="33"/>
        <end position="134"/>
    </location>
</feature>
<dbReference type="SUPFAM" id="SSF51261">
    <property type="entry name" value="Duplicated hybrid motif"/>
    <property type="match status" value="1"/>
</dbReference>
<dbReference type="AlphaFoldDB" id="A0A1H8A2Q0"/>
<dbReference type="OrthoDB" id="9805070at2"/>
<feature type="domain" description="Peptidoglycan hydrolase PcsB coiled-coil" evidence="5">
    <location>
        <begin position="110"/>
        <end position="184"/>
    </location>
</feature>
<feature type="domain" description="M23ase beta-sheet core" evidence="4">
    <location>
        <begin position="322"/>
        <end position="417"/>
    </location>
</feature>
<organism evidence="6 7">
    <name type="scientific">Mesobacillus persicus</name>
    <dbReference type="NCBI Taxonomy" id="930146"/>
    <lineage>
        <taxon>Bacteria</taxon>
        <taxon>Bacillati</taxon>
        <taxon>Bacillota</taxon>
        <taxon>Bacilli</taxon>
        <taxon>Bacillales</taxon>
        <taxon>Bacillaceae</taxon>
        <taxon>Mesobacillus</taxon>
    </lineage>
</organism>
<sequence>MKKQLLSLAVVSTLSLSSLLSPAMVEQVNAEDISKLKEEQQNIIQERSSLNAEIEEKESKLNEIKSEQATIDSEIKRLDLAVADATTKLEEKNAEIDQTEKDIEQLEVEIAELTERIEKRNDMLKERAASYQESGGSISYLDVLFGAQSFSDFIDRVSAVATLVQADKDILEQHQADKLELEAKQTEITAKLDSLKEMKVELETLKSSLDSQIEEKNQLMSSLNQQEEEMHAEMIAAEEEQAVLAAQAATIQRAIQLEQARQAELERQRAAAAAAVTTQSSSGGETASVDTTASAPAVSSGLFTWPASGIVSSGYGSRSGGYHHGIDIAKRGPGVPIVSAADGVVIRSYYSPSYGNAIFISHSINGQVFTTVYAHMSNRSVSSGAVVKKGQRIGTMGNTGQSYGQHLHFELHKGPWNNSKSNGVNPLSYLP</sequence>
<dbReference type="EMBL" id="FOBW01000004">
    <property type="protein sequence ID" value="SEM64861.1"/>
    <property type="molecule type" value="Genomic_DNA"/>
</dbReference>
<accession>A0A1H8A2Q0</accession>
<dbReference type="Gene3D" id="6.10.250.3150">
    <property type="match status" value="1"/>
</dbReference>
<dbReference type="RefSeq" id="WP_090743348.1">
    <property type="nucleotide sequence ID" value="NZ_FOBW01000004.1"/>
</dbReference>
<gene>
    <name evidence="6" type="ORF">SAMN05192533_104215</name>
</gene>
<dbReference type="STRING" id="930146.SAMN05192533_104215"/>
<dbReference type="Proteomes" id="UP000198553">
    <property type="component" value="Unassembled WGS sequence"/>
</dbReference>
<evidence type="ECO:0000313" key="7">
    <source>
        <dbReference type="Proteomes" id="UP000198553"/>
    </source>
</evidence>
<dbReference type="Gene3D" id="2.70.70.10">
    <property type="entry name" value="Glucose Permease (Domain IIA)"/>
    <property type="match status" value="1"/>
</dbReference>
<dbReference type="InterPro" id="IPR050570">
    <property type="entry name" value="Cell_wall_metabolism_enzyme"/>
</dbReference>
<evidence type="ECO:0000256" key="1">
    <source>
        <dbReference type="ARBA" id="ARBA00022729"/>
    </source>
</evidence>
<dbReference type="InterPro" id="IPR057309">
    <property type="entry name" value="PcsB_CC"/>
</dbReference>
<evidence type="ECO:0000259" key="4">
    <source>
        <dbReference type="Pfam" id="PF01551"/>
    </source>
</evidence>
<protein>
    <submittedName>
        <fullName evidence="6">N-terminal domain of peptidoglycan hydrolase CwlO-containing protein</fullName>
    </submittedName>
</protein>
<dbReference type="PANTHER" id="PTHR21666:SF270">
    <property type="entry name" value="MUREIN HYDROLASE ACTIVATOR ENVC"/>
    <property type="match status" value="1"/>
</dbReference>
<keyword evidence="7" id="KW-1185">Reference proteome</keyword>
<evidence type="ECO:0000256" key="2">
    <source>
        <dbReference type="SAM" id="Coils"/>
    </source>
</evidence>
<keyword evidence="1 3" id="KW-0732">Signal</keyword>
<evidence type="ECO:0000259" key="5">
    <source>
        <dbReference type="Pfam" id="PF24568"/>
    </source>
</evidence>
<evidence type="ECO:0000313" key="6">
    <source>
        <dbReference type="EMBL" id="SEM64861.1"/>
    </source>
</evidence>
<dbReference type="PANTHER" id="PTHR21666">
    <property type="entry name" value="PEPTIDASE-RELATED"/>
    <property type="match status" value="1"/>
</dbReference>
<proteinExistence type="predicted"/>
<dbReference type="GO" id="GO:0004222">
    <property type="term" value="F:metalloendopeptidase activity"/>
    <property type="evidence" value="ECO:0007669"/>
    <property type="project" value="TreeGrafter"/>
</dbReference>
<dbReference type="Pfam" id="PF24568">
    <property type="entry name" value="CC_PcsB"/>
    <property type="match status" value="1"/>
</dbReference>
<name>A0A1H8A2Q0_9BACI</name>
<dbReference type="InterPro" id="IPR016047">
    <property type="entry name" value="M23ase_b-sheet_dom"/>
</dbReference>
<dbReference type="InterPro" id="IPR011055">
    <property type="entry name" value="Dup_hybrid_motif"/>
</dbReference>
<feature type="chain" id="PRO_5038358785" evidence="3">
    <location>
        <begin position="24"/>
        <end position="431"/>
    </location>
</feature>
<keyword evidence="6" id="KW-0378">Hydrolase</keyword>
<feature type="signal peptide" evidence="3">
    <location>
        <begin position="1"/>
        <end position="23"/>
    </location>
</feature>
<evidence type="ECO:0000256" key="3">
    <source>
        <dbReference type="SAM" id="SignalP"/>
    </source>
</evidence>
<keyword evidence="2" id="KW-0175">Coiled coil</keyword>
<reference evidence="7" key="1">
    <citation type="submission" date="2016-10" db="EMBL/GenBank/DDBJ databases">
        <authorList>
            <person name="Varghese N."/>
            <person name="Submissions S."/>
        </authorList>
    </citation>
    <scope>NUCLEOTIDE SEQUENCE [LARGE SCALE GENOMIC DNA]</scope>
    <source>
        <strain evidence="7">B48,IBRC-M 10115,DSM 25386,CECT 8001</strain>
    </source>
</reference>
<dbReference type="CDD" id="cd12797">
    <property type="entry name" value="M23_peptidase"/>
    <property type="match status" value="1"/>
</dbReference>